<protein>
    <submittedName>
        <fullName evidence="8">Cysteine sulfinic acid decarboxylase</fullName>
        <ecNumber evidence="8">4.1.1.29</ecNumber>
    </submittedName>
</protein>
<dbReference type="EMBL" id="CP033153">
    <property type="protein sequence ID" value="AYO44282.1"/>
    <property type="molecule type" value="Genomic_DNA"/>
</dbReference>
<dbReference type="InterPro" id="IPR015424">
    <property type="entry name" value="PyrdxlP-dep_Trfase"/>
</dbReference>
<evidence type="ECO:0000313" key="8">
    <source>
        <dbReference type="EMBL" id="AYO44282.1"/>
    </source>
</evidence>
<evidence type="ECO:0000256" key="7">
    <source>
        <dbReference type="RuleBase" id="RU000382"/>
    </source>
</evidence>
<evidence type="ECO:0000256" key="1">
    <source>
        <dbReference type="ARBA" id="ARBA00001933"/>
    </source>
</evidence>
<dbReference type="PANTHER" id="PTHR45677">
    <property type="entry name" value="GLUTAMATE DECARBOXYLASE-RELATED"/>
    <property type="match status" value="1"/>
</dbReference>
<dbReference type="Proteomes" id="UP000269793">
    <property type="component" value="Chromosome VI"/>
</dbReference>
<dbReference type="Pfam" id="PF00282">
    <property type="entry name" value="Pyridoxal_deC"/>
    <property type="match status" value="1"/>
</dbReference>
<reference evidence="8 9" key="1">
    <citation type="submission" date="2018-10" db="EMBL/GenBank/DDBJ databases">
        <title>Complete genome sequence of Malassezia restricta CBS 7877.</title>
        <authorList>
            <person name="Morand S.C."/>
            <person name="Bertignac M."/>
            <person name="Iltis A."/>
            <person name="Kolder I."/>
            <person name="Pirovano W."/>
            <person name="Jourdain R."/>
            <person name="Clavaud C."/>
        </authorList>
    </citation>
    <scope>NUCLEOTIDE SEQUENCE [LARGE SCALE GENOMIC DNA]</scope>
    <source>
        <strain evidence="8 9">CBS 7877</strain>
    </source>
</reference>
<dbReference type="GO" id="GO:0004782">
    <property type="term" value="F:sulfinoalanine decarboxylase activity"/>
    <property type="evidence" value="ECO:0007669"/>
    <property type="project" value="UniProtKB-EC"/>
</dbReference>
<keyword evidence="3" id="KW-0210">Decarboxylase</keyword>
<dbReference type="SUPFAM" id="SSF53383">
    <property type="entry name" value="PLP-dependent transferases"/>
    <property type="match status" value="1"/>
</dbReference>
<feature type="modified residue" description="N6-(pyridoxal phosphate)lysine" evidence="6">
    <location>
        <position position="323"/>
    </location>
</feature>
<comment type="similarity">
    <text evidence="2 7">Belongs to the group II decarboxylase family.</text>
</comment>
<evidence type="ECO:0000256" key="5">
    <source>
        <dbReference type="ARBA" id="ARBA00023239"/>
    </source>
</evidence>
<evidence type="ECO:0000256" key="6">
    <source>
        <dbReference type="PIRSR" id="PIRSR602129-50"/>
    </source>
</evidence>
<keyword evidence="9" id="KW-1185">Reference proteome</keyword>
<dbReference type="Gene3D" id="3.40.640.10">
    <property type="entry name" value="Type I PLP-dependent aspartate aminotransferase-like (Major domain)"/>
    <property type="match status" value="1"/>
</dbReference>
<evidence type="ECO:0000256" key="2">
    <source>
        <dbReference type="ARBA" id="ARBA00009533"/>
    </source>
</evidence>
<dbReference type="STRING" id="425264.A0A3G2SAC7"/>
<organism evidence="8 9">
    <name type="scientific">Malassezia restricta (strain ATCC 96810 / NBRC 103918 / CBS 7877)</name>
    <name type="common">Seborrheic dermatitis infection agent</name>
    <dbReference type="NCBI Taxonomy" id="425264"/>
    <lineage>
        <taxon>Eukaryota</taxon>
        <taxon>Fungi</taxon>
        <taxon>Dikarya</taxon>
        <taxon>Basidiomycota</taxon>
        <taxon>Ustilaginomycotina</taxon>
        <taxon>Malasseziomycetes</taxon>
        <taxon>Malasseziales</taxon>
        <taxon>Malasseziaceae</taxon>
        <taxon>Malassezia</taxon>
    </lineage>
</organism>
<dbReference type="InterPro" id="IPR015421">
    <property type="entry name" value="PyrdxlP-dep_Trfase_major"/>
</dbReference>
<name>A0A3G2SAC7_MALR7</name>
<dbReference type="AlphaFoldDB" id="A0A3G2SAC7"/>
<dbReference type="InterPro" id="IPR002129">
    <property type="entry name" value="PyrdxlP-dep_de-COase"/>
</dbReference>
<dbReference type="OrthoDB" id="2161780at2759"/>
<evidence type="ECO:0000256" key="3">
    <source>
        <dbReference type="ARBA" id="ARBA00022793"/>
    </source>
</evidence>
<gene>
    <name evidence="8" type="primary">CSAD</name>
    <name evidence="8" type="ORF">DNF11_3332</name>
</gene>
<evidence type="ECO:0000256" key="4">
    <source>
        <dbReference type="ARBA" id="ARBA00022898"/>
    </source>
</evidence>
<keyword evidence="5 7" id="KW-0456">Lyase</keyword>
<dbReference type="VEuPathDB" id="FungiDB:DNF11_3332"/>
<accession>A0A3G2SAC7</accession>
<keyword evidence="4 6" id="KW-0663">Pyridoxal phosphate</keyword>
<proteinExistence type="inferred from homology"/>
<dbReference type="GO" id="GO:0005737">
    <property type="term" value="C:cytoplasm"/>
    <property type="evidence" value="ECO:0007669"/>
    <property type="project" value="TreeGrafter"/>
</dbReference>
<comment type="cofactor">
    <cofactor evidence="1 6 7">
        <name>pyridoxal 5'-phosphate</name>
        <dbReference type="ChEBI" id="CHEBI:597326"/>
    </cofactor>
</comment>
<dbReference type="GO" id="GO:0019752">
    <property type="term" value="P:carboxylic acid metabolic process"/>
    <property type="evidence" value="ECO:0007669"/>
    <property type="project" value="InterPro"/>
</dbReference>
<dbReference type="GO" id="GO:0030170">
    <property type="term" value="F:pyridoxal phosphate binding"/>
    <property type="evidence" value="ECO:0007669"/>
    <property type="project" value="InterPro"/>
</dbReference>
<dbReference type="PANTHER" id="PTHR45677:SF8">
    <property type="entry name" value="CYSTEINE SULFINIC ACID DECARBOXYLASE"/>
    <property type="match status" value="1"/>
</dbReference>
<evidence type="ECO:0000313" key="9">
    <source>
        <dbReference type="Proteomes" id="UP000269793"/>
    </source>
</evidence>
<dbReference type="EC" id="4.1.1.29" evidence="8"/>
<sequence>MTPLGGEPASAELERLGAQCLATATEWIAYGESGEARAVPWPSVDAFRASMDVRLPEQGVDESSLLEKMRAILYNSVNPWTERFLEKLYSAPAVVSILGDMLLGVMNASVHVFSASPILTMIEEQCAAALCERVGYGPQADGITMPGGAASNTLGVQVALLQKFGGVYRRGGVYALMKAYREQHGRVERGAYPAILTSASAHFSIARAAVAAGLGTDAVVHIRTDAHGRMDVRELERMCAEMQADAAHPQGVPLIVCATSGTTVLGAFDDVAAIAEVCRKYDLWLHVDASWGGAAAFLPHDAPERSVLAGLENAHSITINPHKLLGVTHQCSFLLVHDKSVLIPPSHSDGGYLFHVPAEDALDMATKTLGCGRRGDALKFYLVWLRYGTQGLGDHIAHGLRMAQALWQRLQRIPSLELGPHADPLFLQICVRPREQSVRALHAQLQAHGQFAVDYAPLDDGQEYLRLVVHPRTPWHVYEQLLAYLGEGRSY</sequence>
<dbReference type="Gene3D" id="3.90.1150.170">
    <property type="match status" value="1"/>
</dbReference>